<gene>
    <name evidence="11" type="ORF">JJQ90_06500</name>
</gene>
<comment type="caution">
    <text evidence="11">The sequence shown here is derived from an EMBL/GenBank/DDBJ whole genome shotgun (WGS) entry which is preliminary data.</text>
</comment>
<feature type="transmembrane region" description="Helical" evidence="9">
    <location>
        <begin position="190"/>
        <end position="212"/>
    </location>
</feature>
<dbReference type="RefSeq" id="WP_216873618.1">
    <property type="nucleotide sequence ID" value="NZ_JAERQM010000001.1"/>
</dbReference>
<evidence type="ECO:0000256" key="1">
    <source>
        <dbReference type="ARBA" id="ARBA00004429"/>
    </source>
</evidence>
<keyword evidence="5 9" id="KW-0812">Transmembrane</keyword>
<evidence type="ECO:0000256" key="3">
    <source>
        <dbReference type="ARBA" id="ARBA00022448"/>
    </source>
</evidence>
<feature type="transmembrane region" description="Helical" evidence="9">
    <location>
        <begin position="224"/>
        <end position="243"/>
    </location>
</feature>
<keyword evidence="12" id="KW-1185">Reference proteome</keyword>
<feature type="transmembrane region" description="Helical" evidence="9">
    <location>
        <begin position="270"/>
        <end position="289"/>
    </location>
</feature>
<feature type="transmembrane region" description="Helical" evidence="9">
    <location>
        <begin position="104"/>
        <end position="124"/>
    </location>
</feature>
<feature type="domain" description="ABC transmembrane type-1" evidence="10">
    <location>
        <begin position="98"/>
        <end position="389"/>
    </location>
</feature>
<evidence type="ECO:0000259" key="10">
    <source>
        <dbReference type="PROSITE" id="PS50928"/>
    </source>
</evidence>
<keyword evidence="8 9" id="KW-0472">Membrane</keyword>
<organism evidence="11 12">
    <name type="scientific">Falsiroseomonas oleicola</name>
    <dbReference type="NCBI Taxonomy" id="2801474"/>
    <lineage>
        <taxon>Bacteria</taxon>
        <taxon>Pseudomonadati</taxon>
        <taxon>Pseudomonadota</taxon>
        <taxon>Alphaproteobacteria</taxon>
        <taxon>Acetobacterales</taxon>
        <taxon>Roseomonadaceae</taxon>
        <taxon>Falsiroseomonas</taxon>
    </lineage>
</organism>
<keyword evidence="4" id="KW-1003">Cell membrane</keyword>
<dbReference type="Proteomes" id="UP000689967">
    <property type="component" value="Unassembled WGS sequence"/>
</dbReference>
<feature type="transmembrane region" description="Helical" evidence="9">
    <location>
        <begin position="371"/>
        <end position="392"/>
    </location>
</feature>
<evidence type="ECO:0000256" key="2">
    <source>
        <dbReference type="ARBA" id="ARBA00010072"/>
    </source>
</evidence>
<proteinExistence type="inferred from homology"/>
<reference evidence="11 12" key="1">
    <citation type="submission" date="2021-01" db="EMBL/GenBank/DDBJ databases">
        <title>Roseomonas sp. nov, a bacterium isolated from an oil production mixture in Yumen Oilfield.</title>
        <authorList>
            <person name="Wu D."/>
        </authorList>
    </citation>
    <scope>NUCLEOTIDE SEQUENCE [LARGE SCALE GENOMIC DNA]</scope>
    <source>
        <strain evidence="11 12">ROY-5-3</strain>
    </source>
</reference>
<keyword evidence="6" id="KW-0029">Amino-acid transport</keyword>
<dbReference type="Pfam" id="PF00528">
    <property type="entry name" value="BPD_transp_1"/>
    <property type="match status" value="1"/>
</dbReference>
<dbReference type="EMBL" id="JAERQM010000001">
    <property type="protein sequence ID" value="MBU8543348.1"/>
    <property type="molecule type" value="Genomic_DNA"/>
</dbReference>
<evidence type="ECO:0000256" key="4">
    <source>
        <dbReference type="ARBA" id="ARBA00022475"/>
    </source>
</evidence>
<evidence type="ECO:0000256" key="9">
    <source>
        <dbReference type="RuleBase" id="RU363032"/>
    </source>
</evidence>
<dbReference type="PANTHER" id="PTHR30614:SF37">
    <property type="entry name" value="AMINO-ACID ABC TRANSPORTER PERMEASE PROTEIN YHDX-RELATED"/>
    <property type="match status" value="1"/>
</dbReference>
<evidence type="ECO:0000313" key="12">
    <source>
        <dbReference type="Proteomes" id="UP000689967"/>
    </source>
</evidence>
<feature type="transmembrane region" description="Helical" evidence="9">
    <location>
        <begin position="31"/>
        <end position="50"/>
    </location>
</feature>
<evidence type="ECO:0000256" key="8">
    <source>
        <dbReference type="ARBA" id="ARBA00023136"/>
    </source>
</evidence>
<keyword evidence="7 9" id="KW-1133">Transmembrane helix</keyword>
<evidence type="ECO:0000256" key="5">
    <source>
        <dbReference type="ARBA" id="ARBA00022692"/>
    </source>
</evidence>
<evidence type="ECO:0000256" key="7">
    <source>
        <dbReference type="ARBA" id="ARBA00022989"/>
    </source>
</evidence>
<dbReference type="InterPro" id="IPR043429">
    <property type="entry name" value="ArtM/GltK/GlnP/TcyL/YhdX-like"/>
</dbReference>
<dbReference type="PROSITE" id="PS50928">
    <property type="entry name" value="ABC_TM1"/>
    <property type="match status" value="1"/>
</dbReference>
<comment type="similarity">
    <text evidence="2">Belongs to the binding-protein-dependent transport system permease family. HisMQ subfamily.</text>
</comment>
<name>A0ABS6H3U2_9PROT</name>
<protein>
    <submittedName>
        <fullName evidence="11">ABC transporter permease subunit</fullName>
    </submittedName>
</protein>
<sequence>MSSSTADPRLSKAGPPRRPLRLSWSDERLRGIVWQVLVVGIVGVIVYWLWSNTVHNLEVRRIATGFGFLGREAGLPIGESLIDYDPTDTYRRALTVGVLNTLKVAVVGVVLATILGTLVGIARLSRNWMLSKMAGFYIEVIRDLPLLLQLLFWYTILQTLPVPRQALNPVGGVFLSNRGMKLPFIEWLPAHSLALLALVAGSVLTLLVGRALRARQYADGQPRKLWPAALGLMGGLPLLVWLAHGAPFTPDIPALRGFNFQGGITITPEYAALLIGLVTYTAGFIAEIVRAGIQAVNQGQWEAAQALGMRRGDILKRIVLPQALRVIIPPMTSQYLNLTKNSSLAVAIGYQDIVSIANTTLNQTGQAIEGIAIIMLVYLTISLSISLFMNWYNSRIALVER</sequence>
<dbReference type="InterPro" id="IPR010065">
    <property type="entry name" value="AA_ABC_transptr_permease_3TM"/>
</dbReference>
<dbReference type="CDD" id="cd06261">
    <property type="entry name" value="TM_PBP2"/>
    <property type="match status" value="1"/>
</dbReference>
<dbReference type="NCBIfam" id="TIGR01726">
    <property type="entry name" value="HEQRo_perm_3TM"/>
    <property type="match status" value="1"/>
</dbReference>
<comment type="subcellular location">
    <subcellularLocation>
        <location evidence="1">Cell inner membrane</location>
        <topology evidence="1">Multi-pass membrane protein</topology>
    </subcellularLocation>
    <subcellularLocation>
        <location evidence="9">Cell membrane</location>
        <topology evidence="9">Multi-pass membrane protein</topology>
    </subcellularLocation>
</comment>
<keyword evidence="3 9" id="KW-0813">Transport</keyword>
<dbReference type="PANTHER" id="PTHR30614">
    <property type="entry name" value="MEMBRANE COMPONENT OF AMINO ACID ABC TRANSPORTER"/>
    <property type="match status" value="1"/>
</dbReference>
<evidence type="ECO:0000313" key="11">
    <source>
        <dbReference type="EMBL" id="MBU8543348.1"/>
    </source>
</evidence>
<accession>A0ABS6H3U2</accession>
<dbReference type="InterPro" id="IPR000515">
    <property type="entry name" value="MetI-like"/>
</dbReference>
<evidence type="ECO:0000256" key="6">
    <source>
        <dbReference type="ARBA" id="ARBA00022970"/>
    </source>
</evidence>